<organism evidence="11 12">
    <name type="scientific">Niveomyces insectorum RCEF 264</name>
    <dbReference type="NCBI Taxonomy" id="1081102"/>
    <lineage>
        <taxon>Eukaryota</taxon>
        <taxon>Fungi</taxon>
        <taxon>Dikarya</taxon>
        <taxon>Ascomycota</taxon>
        <taxon>Pezizomycotina</taxon>
        <taxon>Sordariomycetes</taxon>
        <taxon>Hypocreomycetidae</taxon>
        <taxon>Hypocreales</taxon>
        <taxon>Cordycipitaceae</taxon>
        <taxon>Niveomyces</taxon>
    </lineage>
</organism>
<dbReference type="EMBL" id="AZHD01000007">
    <property type="protein sequence ID" value="OAA61854.1"/>
    <property type="molecule type" value="Genomic_DNA"/>
</dbReference>
<evidence type="ECO:0000256" key="3">
    <source>
        <dbReference type="ARBA" id="ARBA00010800"/>
    </source>
</evidence>
<comment type="caution">
    <text evidence="11">The sequence shown here is derived from an EMBL/GenBank/DDBJ whole genome shotgun (WGS) entry which is preliminary data.</text>
</comment>
<evidence type="ECO:0000256" key="10">
    <source>
        <dbReference type="SAM" id="MobiDB-lite"/>
    </source>
</evidence>
<dbReference type="EC" id="3.1.26.5" evidence="4"/>
<evidence type="ECO:0000256" key="4">
    <source>
        <dbReference type="ARBA" id="ARBA00012179"/>
    </source>
</evidence>
<dbReference type="Gene3D" id="3.30.70.3250">
    <property type="entry name" value="Ribonuclease P, Pop5 subunit"/>
    <property type="match status" value="1"/>
</dbReference>
<feature type="region of interest" description="Disordered" evidence="10">
    <location>
        <begin position="177"/>
        <end position="201"/>
    </location>
</feature>
<comment type="subcellular location">
    <subcellularLocation>
        <location evidence="2">Nucleus</location>
    </subcellularLocation>
</comment>
<name>A0A167USC4_9HYPO</name>
<dbReference type="Pfam" id="PF01900">
    <property type="entry name" value="RNase_P_Rpp14"/>
    <property type="match status" value="1"/>
</dbReference>
<evidence type="ECO:0000313" key="12">
    <source>
        <dbReference type="Proteomes" id="UP000076874"/>
    </source>
</evidence>
<evidence type="ECO:0000256" key="2">
    <source>
        <dbReference type="ARBA" id="ARBA00004123"/>
    </source>
</evidence>
<keyword evidence="12" id="KW-1185">Reference proteome</keyword>
<dbReference type="Proteomes" id="UP000076874">
    <property type="component" value="Unassembled WGS sequence"/>
</dbReference>
<evidence type="ECO:0000313" key="11">
    <source>
        <dbReference type="EMBL" id="OAA61854.1"/>
    </source>
</evidence>
<evidence type="ECO:0000256" key="1">
    <source>
        <dbReference type="ARBA" id="ARBA00000928"/>
    </source>
</evidence>
<evidence type="ECO:0000256" key="9">
    <source>
        <dbReference type="ARBA" id="ARBA00055200"/>
    </source>
</evidence>
<protein>
    <recommendedName>
        <fullName evidence="8">Ribonuclease P/MRP protein subunit POP5</fullName>
        <ecNumber evidence="4">3.1.26.5</ecNumber>
    </recommendedName>
</protein>
<comment type="catalytic activity">
    <reaction evidence="1">
        <text>Endonucleolytic cleavage of RNA, removing 5'-extranucleotides from tRNA precursor.</text>
        <dbReference type="EC" id="3.1.26.5"/>
    </reaction>
</comment>
<dbReference type="GO" id="GO:0005730">
    <property type="term" value="C:nucleolus"/>
    <property type="evidence" value="ECO:0007669"/>
    <property type="project" value="TreeGrafter"/>
</dbReference>
<dbReference type="PANTHER" id="PTHR15441:SF2">
    <property type="entry name" value="RIBONUCLEASE P_MRP PROTEIN SUBUNIT POP5"/>
    <property type="match status" value="1"/>
</dbReference>
<dbReference type="GO" id="GO:0000172">
    <property type="term" value="C:ribonuclease MRP complex"/>
    <property type="evidence" value="ECO:0007669"/>
    <property type="project" value="UniProtKB-ARBA"/>
</dbReference>
<keyword evidence="5" id="KW-0819">tRNA processing</keyword>
<reference evidence="11 12" key="1">
    <citation type="journal article" date="2016" name="Genome Biol. Evol.">
        <title>Divergent and convergent evolution of fungal pathogenicity.</title>
        <authorList>
            <person name="Shang Y."/>
            <person name="Xiao G."/>
            <person name="Zheng P."/>
            <person name="Cen K."/>
            <person name="Zhan S."/>
            <person name="Wang C."/>
        </authorList>
    </citation>
    <scope>NUCLEOTIDE SEQUENCE [LARGE SCALE GENOMIC DNA]</scope>
    <source>
        <strain evidence="11 12">RCEF 264</strain>
    </source>
</reference>
<dbReference type="GO" id="GO:0001682">
    <property type="term" value="P:tRNA 5'-leader removal"/>
    <property type="evidence" value="ECO:0007669"/>
    <property type="project" value="InterPro"/>
</dbReference>
<feature type="compositionally biased region" description="Acidic residues" evidence="10">
    <location>
        <begin position="178"/>
        <end position="201"/>
    </location>
</feature>
<evidence type="ECO:0000256" key="5">
    <source>
        <dbReference type="ARBA" id="ARBA00022694"/>
    </source>
</evidence>
<dbReference type="InterPro" id="IPR002759">
    <property type="entry name" value="Pop5/Rpp14/Rnp2-like"/>
</dbReference>
<gene>
    <name evidence="11" type="ORF">SPI_04713</name>
</gene>
<dbReference type="FunFam" id="3.30.70.3250:FF:000004">
    <property type="entry name" value="Ribonuclease P/MRP protein subunit POP5"/>
    <property type="match status" value="1"/>
</dbReference>
<keyword evidence="7" id="KW-0539">Nucleus</keyword>
<evidence type="ECO:0000256" key="8">
    <source>
        <dbReference type="ARBA" id="ARBA00044198"/>
    </source>
</evidence>
<dbReference type="AlphaFoldDB" id="A0A167USC4"/>
<dbReference type="STRING" id="1081102.A0A167USC4"/>
<dbReference type="GO" id="GO:0033204">
    <property type="term" value="F:ribonuclease P RNA binding"/>
    <property type="evidence" value="ECO:0007669"/>
    <property type="project" value="TreeGrafter"/>
</dbReference>
<comment type="similarity">
    <text evidence="3">Belongs to the eukaryotic/archaeal RNase P protein component 2 family.</text>
</comment>
<dbReference type="GO" id="GO:0030681">
    <property type="term" value="C:multimeric ribonuclease P complex"/>
    <property type="evidence" value="ECO:0007669"/>
    <property type="project" value="TreeGrafter"/>
</dbReference>
<dbReference type="GO" id="GO:0004526">
    <property type="term" value="F:ribonuclease P activity"/>
    <property type="evidence" value="ECO:0007669"/>
    <property type="project" value="UniProtKB-EC"/>
</dbReference>
<dbReference type="InterPro" id="IPR038085">
    <property type="entry name" value="Rnp2-like_sf"/>
</dbReference>
<comment type="function">
    <text evidence="9">Component of ribonuclease P, a protein complex that generates mature tRNA molecules by cleaving their 5'-ends. Also a component of RNase MRP, which cleaves pre-rRNA sequences.</text>
</comment>
<evidence type="ECO:0000256" key="7">
    <source>
        <dbReference type="ARBA" id="ARBA00023242"/>
    </source>
</evidence>
<accession>A0A167USC4</accession>
<dbReference type="PANTHER" id="PTHR15441">
    <property type="entry name" value="RIBONUCLEASE P PROTEIN SUBUNIT P14"/>
    <property type="match status" value="1"/>
</dbReference>
<proteinExistence type="inferred from homology"/>
<keyword evidence="6" id="KW-0378">Hydrolase</keyword>
<evidence type="ECO:0000256" key="6">
    <source>
        <dbReference type="ARBA" id="ARBA00022801"/>
    </source>
</evidence>
<dbReference type="SUPFAM" id="SSF160350">
    <property type="entry name" value="Rnp2-like"/>
    <property type="match status" value="1"/>
</dbReference>
<dbReference type="GO" id="GO:0000460">
    <property type="term" value="P:maturation of 5.8S rRNA"/>
    <property type="evidence" value="ECO:0007669"/>
    <property type="project" value="UniProtKB-ARBA"/>
</dbReference>
<dbReference type="OrthoDB" id="24745at2759"/>
<sequence>MVRIKERYLLVNIVYPRDPVADRSGNGKDIPDFVAIRRATQPELTPQLLLRGIKAEVQALFGDCGAGVVGRTLSVKYLSKPTSTFILRITREHLRYVWSALTFLRHVPVRNGRPCIFRVARVSGTIRKVEEEAIRQARALALATKAYMAGRTATAFELLTRPTGGAAGSKDFLADVVSEGENDDDDGGDEDVGDDDQGFNT</sequence>